<feature type="chain" id="PRO_5045307764" evidence="1">
    <location>
        <begin position="20"/>
        <end position="162"/>
    </location>
</feature>
<dbReference type="Proteomes" id="UP001216139">
    <property type="component" value="Chromosome"/>
</dbReference>
<gene>
    <name evidence="2" type="ORF">PQO05_24935</name>
</gene>
<name>A0ABY7T6Y3_9SPHI</name>
<sequence length="162" mass="18355">MKKISLIILAALFSIQLYAQDTKKDSTYPTSITDLVDCFNNVNSAHPDPYFIQKGYKYTGGKVTRDTVARVYTSTTSTDKISFDKVRGKAYALAFFTTSKAEARKIVLTFAPNGYGIVKSNLNDTIAVYRYNGPEYSVYYGFRKTKKENGNTEYSFNLYKNK</sequence>
<reference evidence="2 3" key="1">
    <citation type="submission" date="2023-02" db="EMBL/GenBank/DDBJ databases">
        <title>Genome sequence of Mucilaginibacter jinjuensis strain KACC 16571.</title>
        <authorList>
            <person name="Kim S."/>
            <person name="Heo J."/>
            <person name="Kwon S.-W."/>
        </authorList>
    </citation>
    <scope>NUCLEOTIDE SEQUENCE [LARGE SCALE GENOMIC DNA]</scope>
    <source>
        <strain evidence="2 3">KACC 16571</strain>
    </source>
</reference>
<proteinExistence type="predicted"/>
<keyword evidence="3" id="KW-1185">Reference proteome</keyword>
<keyword evidence="1" id="KW-0732">Signal</keyword>
<protein>
    <submittedName>
        <fullName evidence="2">Uncharacterized protein</fullName>
    </submittedName>
</protein>
<dbReference type="RefSeq" id="WP_273630187.1">
    <property type="nucleotide sequence ID" value="NZ_CP117167.1"/>
</dbReference>
<evidence type="ECO:0000313" key="3">
    <source>
        <dbReference type="Proteomes" id="UP001216139"/>
    </source>
</evidence>
<evidence type="ECO:0000313" key="2">
    <source>
        <dbReference type="EMBL" id="WCT11983.1"/>
    </source>
</evidence>
<accession>A0ABY7T6Y3</accession>
<evidence type="ECO:0000256" key="1">
    <source>
        <dbReference type="SAM" id="SignalP"/>
    </source>
</evidence>
<feature type="signal peptide" evidence="1">
    <location>
        <begin position="1"/>
        <end position="19"/>
    </location>
</feature>
<organism evidence="2 3">
    <name type="scientific">Mucilaginibacter jinjuensis</name>
    <dbReference type="NCBI Taxonomy" id="1176721"/>
    <lineage>
        <taxon>Bacteria</taxon>
        <taxon>Pseudomonadati</taxon>
        <taxon>Bacteroidota</taxon>
        <taxon>Sphingobacteriia</taxon>
        <taxon>Sphingobacteriales</taxon>
        <taxon>Sphingobacteriaceae</taxon>
        <taxon>Mucilaginibacter</taxon>
    </lineage>
</organism>
<dbReference type="EMBL" id="CP117167">
    <property type="protein sequence ID" value="WCT11983.1"/>
    <property type="molecule type" value="Genomic_DNA"/>
</dbReference>